<feature type="region of interest" description="Disordered" evidence="1">
    <location>
        <begin position="83"/>
        <end position="106"/>
    </location>
</feature>
<gene>
    <name evidence="2" type="ORF">JVT61DRAFT_10754</name>
</gene>
<dbReference type="AlphaFoldDB" id="A0A8I3A587"/>
<comment type="caution">
    <text evidence="2">The sequence shown here is derived from an EMBL/GenBank/DDBJ whole genome shotgun (WGS) entry which is preliminary data.</text>
</comment>
<protein>
    <submittedName>
        <fullName evidence="2">Uncharacterized protein</fullName>
    </submittedName>
</protein>
<evidence type="ECO:0000313" key="2">
    <source>
        <dbReference type="EMBL" id="KAG6371031.1"/>
    </source>
</evidence>
<feature type="compositionally biased region" description="Low complexity" evidence="1">
    <location>
        <begin position="83"/>
        <end position="98"/>
    </location>
</feature>
<sequence length="206" mass="22427">METTPQCPLQRHSNSFLDAFHGAISFHYSPPALPSTSDLSGSSRRSLATISIPYSSIDSTSEWSDNILTANFLRLLPAPSNVSATSPTAASNSPSPSTLQPRMDPPRLDIFPPCLHHLNALRTPPRPLLRNLSLRLQPRAHISLLPAAFPRLRHFRSVLSSPQLTSDFVSSRPIESVSTSLYPGDVTSSLDALLLSTRPHRLTSGC</sequence>
<evidence type="ECO:0000313" key="3">
    <source>
        <dbReference type="Proteomes" id="UP000683000"/>
    </source>
</evidence>
<reference evidence="2" key="1">
    <citation type="submission" date="2021-03" db="EMBL/GenBank/DDBJ databases">
        <title>Evolutionary innovations through gain and loss of genes in the ectomycorrhizal Boletales.</title>
        <authorList>
            <person name="Wu G."/>
            <person name="Miyauchi S."/>
            <person name="Morin E."/>
            <person name="Yang Z.-L."/>
            <person name="Xu J."/>
            <person name="Martin F.M."/>
        </authorList>
    </citation>
    <scope>NUCLEOTIDE SEQUENCE</scope>
    <source>
        <strain evidence="2">BR01</strain>
    </source>
</reference>
<dbReference type="Proteomes" id="UP000683000">
    <property type="component" value="Unassembled WGS sequence"/>
</dbReference>
<name>A0A8I3A587_9AGAM</name>
<evidence type="ECO:0000256" key="1">
    <source>
        <dbReference type="SAM" id="MobiDB-lite"/>
    </source>
</evidence>
<dbReference type="EMBL" id="JAGFBS010000041">
    <property type="protein sequence ID" value="KAG6371031.1"/>
    <property type="molecule type" value="Genomic_DNA"/>
</dbReference>
<organism evidence="2 3">
    <name type="scientific">Boletus reticuloceps</name>
    <dbReference type="NCBI Taxonomy" id="495285"/>
    <lineage>
        <taxon>Eukaryota</taxon>
        <taxon>Fungi</taxon>
        <taxon>Dikarya</taxon>
        <taxon>Basidiomycota</taxon>
        <taxon>Agaricomycotina</taxon>
        <taxon>Agaricomycetes</taxon>
        <taxon>Agaricomycetidae</taxon>
        <taxon>Boletales</taxon>
        <taxon>Boletineae</taxon>
        <taxon>Boletaceae</taxon>
        <taxon>Boletoideae</taxon>
        <taxon>Boletus</taxon>
    </lineage>
</organism>
<proteinExistence type="predicted"/>
<keyword evidence="3" id="KW-1185">Reference proteome</keyword>
<accession>A0A8I3A587</accession>